<sequence>MLMMIPMILSLSLSLALRWQRSPKTNAGRIRKIELPPFRSPLLAQGLFHRVFLVRSPNEIPTYSHAAH</sequence>
<protein>
    <submittedName>
        <fullName evidence="2">Putative secreted protein</fullName>
    </submittedName>
</protein>
<dbReference type="AlphaFoldDB" id="A0A2M4CES4"/>
<evidence type="ECO:0000256" key="1">
    <source>
        <dbReference type="SAM" id="SignalP"/>
    </source>
</evidence>
<name>A0A2M4CES4_9DIPT</name>
<evidence type="ECO:0000313" key="2">
    <source>
        <dbReference type="EMBL" id="MBW63813.1"/>
    </source>
</evidence>
<feature type="chain" id="PRO_5014649789" evidence="1">
    <location>
        <begin position="17"/>
        <end position="68"/>
    </location>
</feature>
<keyword evidence="1" id="KW-0732">Signal</keyword>
<organism evidence="2">
    <name type="scientific">Anopheles marajoara</name>
    <dbReference type="NCBI Taxonomy" id="58244"/>
    <lineage>
        <taxon>Eukaryota</taxon>
        <taxon>Metazoa</taxon>
        <taxon>Ecdysozoa</taxon>
        <taxon>Arthropoda</taxon>
        <taxon>Hexapoda</taxon>
        <taxon>Insecta</taxon>
        <taxon>Pterygota</taxon>
        <taxon>Neoptera</taxon>
        <taxon>Endopterygota</taxon>
        <taxon>Diptera</taxon>
        <taxon>Nematocera</taxon>
        <taxon>Culicoidea</taxon>
        <taxon>Culicidae</taxon>
        <taxon>Anophelinae</taxon>
        <taxon>Anopheles</taxon>
    </lineage>
</organism>
<proteinExistence type="predicted"/>
<reference evidence="2" key="1">
    <citation type="submission" date="2018-01" db="EMBL/GenBank/DDBJ databases">
        <title>An insight into the sialome of Amazonian anophelines.</title>
        <authorList>
            <person name="Ribeiro J.M."/>
            <person name="Scarpassa V."/>
            <person name="Calvo E."/>
        </authorList>
    </citation>
    <scope>NUCLEOTIDE SEQUENCE</scope>
    <source>
        <tissue evidence="2">Salivary glands</tissue>
    </source>
</reference>
<accession>A0A2M4CES4</accession>
<dbReference type="EMBL" id="GGFJ01014672">
    <property type="protein sequence ID" value="MBW63813.1"/>
    <property type="molecule type" value="Transcribed_RNA"/>
</dbReference>
<feature type="signal peptide" evidence="1">
    <location>
        <begin position="1"/>
        <end position="16"/>
    </location>
</feature>